<dbReference type="SUPFAM" id="SSF111283">
    <property type="entry name" value="Putative modulator of DNA gyrase, PmbA/TldD"/>
    <property type="match status" value="1"/>
</dbReference>
<dbReference type="Pfam" id="PF19289">
    <property type="entry name" value="PmbA_TldD_3rd"/>
    <property type="match status" value="1"/>
</dbReference>
<feature type="domain" description="Metalloprotease TldD/E C-terminal" evidence="1">
    <location>
        <begin position="240"/>
        <end position="448"/>
    </location>
</feature>
<accession>A0A4D6YLT2</accession>
<dbReference type="EMBL" id="CP034852">
    <property type="protein sequence ID" value="QCI26628.1"/>
    <property type="molecule type" value="Genomic_DNA"/>
</dbReference>
<dbReference type="InterPro" id="IPR036059">
    <property type="entry name" value="TldD/PmbA_sf"/>
</dbReference>
<dbReference type="Proteomes" id="UP000298782">
    <property type="component" value="Chromosome"/>
</dbReference>
<sequence length="449" mass="50277">MFKIITKNEKTTKLIQIMQYILKKKKVDYDEIEVVIFKKKGMRILVRNLLTENVSFHNDISLTITIYQGNKKGSATTSDLSFYSIDQLIQKVLSIISYTQRDNCAGLPDLSMSLCTTSQSLQTFFNYSLDVTLGIKIALQTEQSALNYDTKISNSEGSNFDSNINTFIIGNSTGIIKSYSSSVSSISSEIIAENHEGMQRDYCYSIVPDLNDLLLNIDTVGKKSAQRAIMKLSPKKIKSTQLPVIFTSNLASSFFYDFSKSINGYSVYRQTTFLLDKLGKKIFPEWLNIIENPFLFKGLGTQPFDEEGINKSIQNIVYQGYLSTWLLDTYSSRKLNMVTTGNCGGISNWVVSFDKHITFKNLITYMYSGLLITELMGSGINMITGDFSYGATGFLIKKGIIQHAVSEITLSGNLKNMFLGIVKISSDININHSIRSGSILFDNIRVSGI</sequence>
<evidence type="ECO:0000313" key="3">
    <source>
        <dbReference type="EMBL" id="QCI26628.1"/>
    </source>
</evidence>
<dbReference type="OrthoDB" id="9803618at2"/>
<proteinExistence type="predicted"/>
<dbReference type="Pfam" id="PF19290">
    <property type="entry name" value="PmbA_TldD_2nd"/>
    <property type="match status" value="1"/>
</dbReference>
<name>A0A4D6YLT2_9GAMM</name>
<evidence type="ECO:0000313" key="4">
    <source>
        <dbReference type="Proteomes" id="UP000298782"/>
    </source>
</evidence>
<dbReference type="InterPro" id="IPR045570">
    <property type="entry name" value="Metalloprtase-TldD/E_cen_dom"/>
</dbReference>
<dbReference type="GO" id="GO:0005829">
    <property type="term" value="C:cytosol"/>
    <property type="evidence" value="ECO:0007669"/>
    <property type="project" value="TreeGrafter"/>
</dbReference>
<dbReference type="GO" id="GO:0008237">
    <property type="term" value="F:metallopeptidase activity"/>
    <property type="evidence" value="ECO:0007669"/>
    <property type="project" value="UniProtKB-KW"/>
</dbReference>
<evidence type="ECO:0000259" key="1">
    <source>
        <dbReference type="Pfam" id="PF19289"/>
    </source>
</evidence>
<dbReference type="InterPro" id="IPR047657">
    <property type="entry name" value="PmbA"/>
</dbReference>
<dbReference type="InterPro" id="IPR045569">
    <property type="entry name" value="Metalloprtase-TldD/E_C"/>
</dbReference>
<protein>
    <submittedName>
        <fullName evidence="3">Metalloprotease PmbA</fullName>
    </submittedName>
</protein>
<organism evidence="3 4">
    <name type="scientific">Buchnera aphidicola</name>
    <name type="common">Thelaxes californica</name>
    <dbReference type="NCBI Taxonomy" id="1315998"/>
    <lineage>
        <taxon>Bacteria</taxon>
        <taxon>Pseudomonadati</taxon>
        <taxon>Pseudomonadota</taxon>
        <taxon>Gammaproteobacteria</taxon>
        <taxon>Enterobacterales</taxon>
        <taxon>Erwiniaceae</taxon>
        <taxon>Buchnera</taxon>
    </lineage>
</organism>
<dbReference type="PANTHER" id="PTHR43421">
    <property type="entry name" value="METALLOPROTEASE PMBA"/>
    <property type="match status" value="1"/>
</dbReference>
<evidence type="ECO:0000259" key="2">
    <source>
        <dbReference type="Pfam" id="PF19290"/>
    </source>
</evidence>
<dbReference type="Gene3D" id="3.30.2290.10">
    <property type="entry name" value="PmbA/TldD superfamily"/>
    <property type="match status" value="1"/>
</dbReference>
<gene>
    <name evidence="3" type="primary">pmbA</name>
    <name evidence="3" type="synonym">tldE</name>
    <name evidence="3" type="ORF">D9V80_00390</name>
</gene>
<dbReference type="RefSeq" id="WP_158353131.1">
    <property type="nucleotide sequence ID" value="NZ_CP034852.1"/>
</dbReference>
<keyword evidence="4" id="KW-1185">Reference proteome</keyword>
<reference evidence="3 4" key="2">
    <citation type="submission" date="2019-05" db="EMBL/GenBank/DDBJ databases">
        <title>Genome evolution of the obligate endosymbiont Buchnera aphidicola.</title>
        <authorList>
            <person name="Moran N.A."/>
        </authorList>
    </citation>
    <scope>NUCLEOTIDE SEQUENCE [LARGE SCALE GENOMIC DNA]</scope>
    <source>
        <strain evidence="3 4">Tca</strain>
    </source>
</reference>
<dbReference type="AlphaFoldDB" id="A0A4D6YLT2"/>
<keyword evidence="3" id="KW-0378">Hydrolase</keyword>
<dbReference type="PANTHER" id="PTHR43421:SF1">
    <property type="entry name" value="METALLOPROTEASE PMBA"/>
    <property type="match status" value="1"/>
</dbReference>
<dbReference type="GO" id="GO:0006508">
    <property type="term" value="P:proteolysis"/>
    <property type="evidence" value="ECO:0007669"/>
    <property type="project" value="UniProtKB-KW"/>
</dbReference>
<feature type="domain" description="Metalloprotease TldD/E central" evidence="2">
    <location>
        <begin position="130"/>
        <end position="232"/>
    </location>
</feature>
<reference evidence="3 4" key="1">
    <citation type="submission" date="2018-12" db="EMBL/GenBank/DDBJ databases">
        <authorList>
            <person name="Chong R.A."/>
        </authorList>
    </citation>
    <scope>NUCLEOTIDE SEQUENCE [LARGE SCALE GENOMIC DNA]</scope>
    <source>
        <strain evidence="3 4">Tca</strain>
    </source>
</reference>
<dbReference type="InterPro" id="IPR035068">
    <property type="entry name" value="TldD/PmbA_N"/>
</dbReference>
<keyword evidence="3" id="KW-0645">Protease</keyword>
<keyword evidence="3" id="KW-0482">Metalloprotease</keyword>